<name>A0A8H9G4C0_9SPHI</name>
<evidence type="ECO:0000313" key="3">
    <source>
        <dbReference type="Proteomes" id="UP000614460"/>
    </source>
</evidence>
<sequence length="124" mass="14607">MTFLIMEKITSQEMANYVGRHIRKLSPQLKGLQYQGNVAAVMQIIVSYMRELCQKKKFSYLQRILSCVGVLYQRGDQAIKQNVEYLFMHCLTRMDHLCNAKQWGRIIAQLPKDLKEVYIIQHIK</sequence>
<keyword evidence="3" id="KW-1185">Reference proteome</keyword>
<accession>A0A8H9G4C0</accession>
<dbReference type="InterPro" id="IPR056091">
    <property type="entry name" value="DUF7674"/>
</dbReference>
<evidence type="ECO:0000259" key="1">
    <source>
        <dbReference type="Pfam" id="PF24722"/>
    </source>
</evidence>
<dbReference type="Pfam" id="PF24722">
    <property type="entry name" value="DUF7674"/>
    <property type="match status" value="1"/>
</dbReference>
<comment type="caution">
    <text evidence="2">The sequence shown here is derived from an EMBL/GenBank/DDBJ whole genome shotgun (WGS) entry which is preliminary data.</text>
</comment>
<dbReference type="Proteomes" id="UP000614460">
    <property type="component" value="Unassembled WGS sequence"/>
</dbReference>
<gene>
    <name evidence="2" type="ORF">GCM10011516_26660</name>
</gene>
<protein>
    <recommendedName>
        <fullName evidence="1">DUF7674 domain-containing protein</fullName>
    </recommendedName>
</protein>
<feature type="domain" description="DUF7674" evidence="1">
    <location>
        <begin position="22"/>
        <end position="122"/>
    </location>
</feature>
<reference evidence="2" key="2">
    <citation type="submission" date="2020-09" db="EMBL/GenBank/DDBJ databases">
        <authorList>
            <person name="Sun Q."/>
            <person name="Zhou Y."/>
        </authorList>
    </citation>
    <scope>NUCLEOTIDE SEQUENCE</scope>
    <source>
        <strain evidence="2">CGMCC 1.15966</strain>
    </source>
</reference>
<proteinExistence type="predicted"/>
<reference evidence="2" key="1">
    <citation type="journal article" date="2014" name="Int. J. Syst. Evol. Microbiol.">
        <title>Complete genome sequence of Corynebacterium casei LMG S-19264T (=DSM 44701T), isolated from a smear-ripened cheese.</title>
        <authorList>
            <consortium name="US DOE Joint Genome Institute (JGI-PGF)"/>
            <person name="Walter F."/>
            <person name="Albersmeier A."/>
            <person name="Kalinowski J."/>
            <person name="Ruckert C."/>
        </authorList>
    </citation>
    <scope>NUCLEOTIDE SEQUENCE</scope>
    <source>
        <strain evidence="2">CGMCC 1.15966</strain>
    </source>
</reference>
<dbReference type="AlphaFoldDB" id="A0A8H9G4C0"/>
<organism evidence="2 3">
    <name type="scientific">Sphingobacterium cellulitidis</name>
    <dbReference type="NCBI Taxonomy" id="1768011"/>
    <lineage>
        <taxon>Bacteria</taxon>
        <taxon>Pseudomonadati</taxon>
        <taxon>Bacteroidota</taxon>
        <taxon>Sphingobacteriia</taxon>
        <taxon>Sphingobacteriales</taxon>
        <taxon>Sphingobacteriaceae</taxon>
        <taxon>Sphingobacterium</taxon>
    </lineage>
</organism>
<evidence type="ECO:0000313" key="2">
    <source>
        <dbReference type="EMBL" id="GGE27685.1"/>
    </source>
</evidence>
<dbReference type="EMBL" id="BMKM01000007">
    <property type="protein sequence ID" value="GGE27685.1"/>
    <property type="molecule type" value="Genomic_DNA"/>
</dbReference>